<keyword evidence="3" id="KW-1185">Reference proteome</keyword>
<reference evidence="2 3" key="1">
    <citation type="journal article" date="2024" name="IMA Fungus">
        <title>IMA Genome - F19 : A genome assembly and annotation guide to empower mycologists, including annotated draft genome sequences of Ceratocystis pirilliformis, Diaporthe australafricana, Fusarium ophioides, Paecilomyces lecythidis, and Sporothrix stenoceras.</title>
        <authorList>
            <person name="Aylward J."/>
            <person name="Wilson A.M."/>
            <person name="Visagie C.M."/>
            <person name="Spraker J."/>
            <person name="Barnes I."/>
            <person name="Buitendag C."/>
            <person name="Ceriani C."/>
            <person name="Del Mar Angel L."/>
            <person name="du Plessis D."/>
            <person name="Fuchs T."/>
            <person name="Gasser K."/>
            <person name="Kramer D."/>
            <person name="Li W."/>
            <person name="Munsamy K."/>
            <person name="Piso A."/>
            <person name="Price J.L."/>
            <person name="Sonnekus B."/>
            <person name="Thomas C."/>
            <person name="van der Nest A."/>
            <person name="van Dijk A."/>
            <person name="van Heerden A."/>
            <person name="van Vuuren N."/>
            <person name="Yilmaz N."/>
            <person name="Duong T.A."/>
            <person name="van der Merwe N.A."/>
            <person name="Wingfield M.J."/>
            <person name="Wingfield B.D."/>
        </authorList>
    </citation>
    <scope>NUCLEOTIDE SEQUENCE [LARGE SCALE GENOMIC DNA]</scope>
    <source>
        <strain evidence="2 3">CMW 18300</strain>
    </source>
</reference>
<evidence type="ECO:0000256" key="1">
    <source>
        <dbReference type="SAM" id="MobiDB-lite"/>
    </source>
</evidence>
<organism evidence="2 3">
    <name type="scientific">Diaporthe australafricana</name>
    <dbReference type="NCBI Taxonomy" id="127596"/>
    <lineage>
        <taxon>Eukaryota</taxon>
        <taxon>Fungi</taxon>
        <taxon>Dikarya</taxon>
        <taxon>Ascomycota</taxon>
        <taxon>Pezizomycotina</taxon>
        <taxon>Sordariomycetes</taxon>
        <taxon>Sordariomycetidae</taxon>
        <taxon>Diaporthales</taxon>
        <taxon>Diaporthaceae</taxon>
        <taxon>Diaporthe</taxon>
    </lineage>
</organism>
<accession>A0ABR3VV25</accession>
<comment type="caution">
    <text evidence="2">The sequence shown here is derived from an EMBL/GenBank/DDBJ whole genome shotgun (WGS) entry which is preliminary data.</text>
</comment>
<gene>
    <name evidence="2" type="ORF">Daus18300_014477</name>
</gene>
<dbReference type="EMBL" id="JAWRVE010000299">
    <property type="protein sequence ID" value="KAL1845637.1"/>
    <property type="molecule type" value="Genomic_DNA"/>
</dbReference>
<protein>
    <submittedName>
        <fullName evidence="2">Uncharacterized protein</fullName>
    </submittedName>
</protein>
<evidence type="ECO:0000313" key="3">
    <source>
        <dbReference type="Proteomes" id="UP001583177"/>
    </source>
</evidence>
<proteinExistence type="predicted"/>
<feature type="region of interest" description="Disordered" evidence="1">
    <location>
        <begin position="532"/>
        <end position="566"/>
    </location>
</feature>
<name>A0ABR3VV25_9PEZI</name>
<dbReference type="Proteomes" id="UP001583177">
    <property type="component" value="Unassembled WGS sequence"/>
</dbReference>
<feature type="compositionally biased region" description="Polar residues" evidence="1">
    <location>
        <begin position="532"/>
        <end position="561"/>
    </location>
</feature>
<sequence>MAGNNSATTSSPDHGIHAPPNAEAALAYMVGTPYGRICGTSDPNTVPPRHPVVALFNAQPAAIDERLRNHIASICDRPPNSDNVWGYDVLSLGPASLYHDGDGSQPRLPIRLIIKVKRDSSLGRDWATCTRLARTCYKALQDLGGISDVHCLVVEADLVLTQSNDPVPAPSFVPFKLDSGAWMSTALSRQSLLCMTNKIGQPIATLSNPTKQGTSGYFIRLSGPGSGYSSAGAQTFLLTSRHVVCDDDNTNDITYPLPSSSDRSPMKPIHVIQPGPRHLEALQDELKSEITKRNKFIAAVKARSDTMPDENDTANLLFARYKQELPTLESLSEHCLKHRTDDSQKIGTVAYSRSIGVRDEHRIDWALISCGPDASTGTGAYNNSCCISDIIHNVRDKVMEQVDPAFAVTVDGCANGLGSELEFITLNTCFSRSTVERYHAIPNVNSVPAAAAVEHEDGQGEDGKFLVYKYGATTGSTYGVLNSILSRHLDGRGMLHKDYCIVGPRKEFSRSGDSGSVVFGLLPILTPLLMPSPNSVRTPSPTINGSEGGNRSNKGHGSSQAAEEEATKPKIYCTPGIIGVVWGGNGPPLSGSYQDVTFATPFDIVLEDIEDFTGRKVIDLSRW</sequence>
<evidence type="ECO:0000313" key="2">
    <source>
        <dbReference type="EMBL" id="KAL1845637.1"/>
    </source>
</evidence>